<dbReference type="Pfam" id="PF13963">
    <property type="entry name" value="Transpos_assoc"/>
    <property type="match status" value="1"/>
</dbReference>
<accession>A0A498KQL7</accession>
<keyword evidence="1" id="KW-0175">Coiled coil</keyword>
<dbReference type="Pfam" id="PF13952">
    <property type="entry name" value="DUF4216"/>
    <property type="match status" value="1"/>
</dbReference>
<proteinExistence type="predicted"/>
<feature type="domain" description="DUF4216" evidence="2">
    <location>
        <begin position="386"/>
        <end position="443"/>
    </location>
</feature>
<comment type="caution">
    <text evidence="4">The sequence shown here is derived from an EMBL/GenBank/DDBJ whole genome shotgun (WGS) entry which is preliminary data.</text>
</comment>
<dbReference type="PANTHER" id="PTHR48258">
    <property type="entry name" value="DUF4218 DOMAIN-CONTAINING PROTEIN-RELATED"/>
    <property type="match status" value="1"/>
</dbReference>
<dbReference type="STRING" id="3750.A0A498KQL7"/>
<dbReference type="Proteomes" id="UP000290289">
    <property type="component" value="Unassembled WGS sequence"/>
</dbReference>
<protein>
    <recommendedName>
        <fullName evidence="6">Transposase-associated domain-containing protein</fullName>
    </recommendedName>
</protein>
<evidence type="ECO:0000259" key="2">
    <source>
        <dbReference type="Pfam" id="PF13952"/>
    </source>
</evidence>
<dbReference type="EMBL" id="RDQH01000146">
    <property type="protein sequence ID" value="RXI09846.1"/>
    <property type="molecule type" value="Genomic_DNA"/>
</dbReference>
<reference evidence="4 5" key="1">
    <citation type="submission" date="2018-10" db="EMBL/GenBank/DDBJ databases">
        <title>A high-quality apple genome assembly.</title>
        <authorList>
            <person name="Hu J."/>
        </authorList>
    </citation>
    <scope>NUCLEOTIDE SEQUENCE [LARGE SCALE GENOMIC DNA]</scope>
    <source>
        <strain evidence="5">cv. HFTH1</strain>
        <tissue evidence="4">Young leaf</tissue>
    </source>
</reference>
<organism evidence="4 5">
    <name type="scientific">Malus domestica</name>
    <name type="common">Apple</name>
    <name type="synonym">Pyrus malus</name>
    <dbReference type="NCBI Taxonomy" id="3750"/>
    <lineage>
        <taxon>Eukaryota</taxon>
        <taxon>Viridiplantae</taxon>
        <taxon>Streptophyta</taxon>
        <taxon>Embryophyta</taxon>
        <taxon>Tracheophyta</taxon>
        <taxon>Spermatophyta</taxon>
        <taxon>Magnoliopsida</taxon>
        <taxon>eudicotyledons</taxon>
        <taxon>Gunneridae</taxon>
        <taxon>Pentapetalae</taxon>
        <taxon>rosids</taxon>
        <taxon>fabids</taxon>
        <taxon>Rosales</taxon>
        <taxon>Rosaceae</taxon>
        <taxon>Amygdaloideae</taxon>
        <taxon>Maleae</taxon>
        <taxon>Malus</taxon>
    </lineage>
</organism>
<evidence type="ECO:0008006" key="6">
    <source>
        <dbReference type="Google" id="ProtNLM"/>
    </source>
</evidence>
<dbReference type="InterPro" id="IPR029480">
    <property type="entry name" value="Transpos_assoc"/>
</dbReference>
<dbReference type="InterPro" id="IPR025312">
    <property type="entry name" value="DUF4216"/>
</dbReference>
<evidence type="ECO:0000313" key="4">
    <source>
        <dbReference type="EMBL" id="RXI09846.1"/>
    </source>
</evidence>
<sequence>MKSHVQSEPHSCKTNATFECVFFESGCAEVGRDHQLFLASSRQVNFFVYKAGIYLCLSGPTDAHLIQKGDRAKTHRRTEPSTLLACIGHYCISDEVDRFCEPVPVGQCGQGVADKKLIGDLRGQRKSAPTRLGICFAYLALSISQQIKLLRTKFFVVSEPGTHHMEVMMDKSWASFNPFTEDYRTGLAKFISNSLEVASHEGNIKCPCAKCLNRFWLSNKEVEAHLIVEGMDRSYLQGSSMAPTSETLLLVLQSDIDFIFTYRSYVENAQKTRGRRVTMLEAEKEAIKSFPDWFENHVNQLQQSGDPSATDDLVALANGPSKWCRRYKTFVCNGFRFKVRGTQSNGNYQNYGVFLQSDVPSYAGPRDRNPVTSLVDYYGVLTDVFEIKYHMERTVVLFKCNWFNGTSRNTGEGMSSTSDPFILASQALQVFYVQDPTDIEWHVAIKTRPRDFFDMSSTHDDDPCDGQDVEHATGDNDEVIQKTMRSVLINDLYSEIHRLKQEVYAATEKNGIYIPRHRYVSEEAEKKAMSEKIERMKLDYDSKHKKSLDGRAIELRAELDNAASDGSITQQEQQLKDMEEDMQSFVSTKAEVLWVSINNSVASMLIDEGIETEPPAFNLMEHNHIHHFPIPNNVEGSVDERPRMTCRAQAPRGINRPHWAPNGTKEVMQFNEKGQPVEPPHTVARFSRFLGMLSQEASYFPINVVDWRHFYRGSNMDRAWQRIKGTLDWTDEITLELEPKIRRVCEMKMNDRWKDYKANLKKAYYTPCLHSPSAERFHCQDGRVNQGQWKLLVQLWDTGHAQEQVNGSKPDCITFFTLTHTRKNGEPVDARSAAIIDEFNTKLKLYADRNEIITEQVCHNVYADVLGPEKYNRGLCGLTCRALELRKEGFGREVEAITVAYETIKAANIEIERLKMEASEREERQRIEQANVVAQLRKEQTDSMVTMELEVENMKRELRAAIMSAPMRAAEQHCGTKPRTSLEIQASGEVEDDGFVVLHNNGTADEMVYRPCMVNVTSSVSDKLIVIIPVIFA</sequence>
<dbReference type="PANTHER" id="PTHR48258:SF3">
    <property type="entry name" value="FK506-BINDING PROTEIN 4-LIKE ISOFORM X1"/>
    <property type="match status" value="1"/>
</dbReference>
<feature type="coiled-coil region" evidence="1">
    <location>
        <begin position="489"/>
        <end position="539"/>
    </location>
</feature>
<feature type="domain" description="Transposase-associated" evidence="3">
    <location>
        <begin position="171"/>
        <end position="236"/>
    </location>
</feature>
<evidence type="ECO:0000259" key="3">
    <source>
        <dbReference type="Pfam" id="PF13963"/>
    </source>
</evidence>
<evidence type="ECO:0000313" key="5">
    <source>
        <dbReference type="Proteomes" id="UP000290289"/>
    </source>
</evidence>
<name>A0A498KQL7_MALDO</name>
<dbReference type="AlphaFoldDB" id="A0A498KQL7"/>
<evidence type="ECO:0000256" key="1">
    <source>
        <dbReference type="SAM" id="Coils"/>
    </source>
</evidence>
<feature type="coiled-coil region" evidence="1">
    <location>
        <begin position="897"/>
        <end position="957"/>
    </location>
</feature>
<gene>
    <name evidence="4" type="ORF">DVH24_023287</name>
</gene>
<keyword evidence="5" id="KW-1185">Reference proteome</keyword>